<evidence type="ECO:0000313" key="3">
    <source>
        <dbReference type="Proteomes" id="UP000784294"/>
    </source>
</evidence>
<keyword evidence="1" id="KW-0472">Membrane</keyword>
<dbReference type="AlphaFoldDB" id="A0A3S5B0Y7"/>
<keyword evidence="3" id="KW-1185">Reference proteome</keyword>
<keyword evidence="1" id="KW-1133">Transmembrane helix</keyword>
<sequence>MLASHIFGFMPTFGVVLVMAAIASVRRALQPGDNVDIDGSQSEGIS</sequence>
<accession>A0A3S5B0Y7</accession>
<dbReference type="Proteomes" id="UP000784294">
    <property type="component" value="Unassembled WGS sequence"/>
</dbReference>
<keyword evidence="1" id="KW-0812">Transmembrane</keyword>
<evidence type="ECO:0000256" key="1">
    <source>
        <dbReference type="SAM" id="Phobius"/>
    </source>
</evidence>
<comment type="caution">
    <text evidence="2">The sequence shown here is derived from an EMBL/GenBank/DDBJ whole genome shotgun (WGS) entry which is preliminary data.</text>
</comment>
<reference evidence="2" key="1">
    <citation type="submission" date="2018-11" db="EMBL/GenBank/DDBJ databases">
        <authorList>
            <consortium name="Pathogen Informatics"/>
        </authorList>
    </citation>
    <scope>NUCLEOTIDE SEQUENCE</scope>
</reference>
<organism evidence="2 3">
    <name type="scientific">Protopolystoma xenopodis</name>
    <dbReference type="NCBI Taxonomy" id="117903"/>
    <lineage>
        <taxon>Eukaryota</taxon>
        <taxon>Metazoa</taxon>
        <taxon>Spiralia</taxon>
        <taxon>Lophotrochozoa</taxon>
        <taxon>Platyhelminthes</taxon>
        <taxon>Monogenea</taxon>
        <taxon>Polyopisthocotylea</taxon>
        <taxon>Polystomatidea</taxon>
        <taxon>Polystomatidae</taxon>
        <taxon>Protopolystoma</taxon>
    </lineage>
</organism>
<gene>
    <name evidence="2" type="ORF">PXEA_LOCUS26981</name>
</gene>
<evidence type="ECO:0000313" key="2">
    <source>
        <dbReference type="EMBL" id="VEL33541.1"/>
    </source>
</evidence>
<name>A0A3S5B0Y7_9PLAT</name>
<proteinExistence type="predicted"/>
<protein>
    <submittedName>
        <fullName evidence="2">Uncharacterized protein</fullName>
    </submittedName>
</protein>
<dbReference type="EMBL" id="CAAALY010245965">
    <property type="protein sequence ID" value="VEL33541.1"/>
    <property type="molecule type" value="Genomic_DNA"/>
</dbReference>
<feature type="transmembrane region" description="Helical" evidence="1">
    <location>
        <begin position="6"/>
        <end position="25"/>
    </location>
</feature>